<evidence type="ECO:0000256" key="1">
    <source>
        <dbReference type="ARBA" id="ARBA00006217"/>
    </source>
</evidence>
<dbReference type="InterPro" id="IPR015892">
    <property type="entry name" value="Carbonic_anhydrase_CS"/>
</dbReference>
<evidence type="ECO:0000256" key="2">
    <source>
        <dbReference type="ARBA" id="ARBA00022723"/>
    </source>
</evidence>
<feature type="binding site" evidence="6">
    <location>
        <position position="98"/>
    </location>
    <ligand>
        <name>Zn(2+)</name>
        <dbReference type="ChEBI" id="CHEBI:29105"/>
    </ligand>
</feature>
<dbReference type="FunFam" id="3.40.1050.10:FF:000001">
    <property type="entry name" value="Carbonic anhydrase"/>
    <property type="match status" value="1"/>
</dbReference>
<evidence type="ECO:0000313" key="9">
    <source>
        <dbReference type="Proteomes" id="UP000182771"/>
    </source>
</evidence>
<dbReference type="GeneID" id="85016869"/>
<keyword evidence="9" id="KW-1185">Reference proteome</keyword>
<evidence type="ECO:0000256" key="7">
    <source>
        <dbReference type="RuleBase" id="RU003956"/>
    </source>
</evidence>
<dbReference type="PROSITE" id="PS00705">
    <property type="entry name" value="PROK_CO2_ANHYDRASE_2"/>
    <property type="match status" value="1"/>
</dbReference>
<name>A0A1H2VJ13_9FLAO</name>
<evidence type="ECO:0000256" key="4">
    <source>
        <dbReference type="ARBA" id="ARBA00023239"/>
    </source>
</evidence>
<comment type="similarity">
    <text evidence="1 7">Belongs to the beta-class carbonic anhydrase family.</text>
</comment>
<accession>A0A1H2VJ13</accession>
<evidence type="ECO:0000313" key="8">
    <source>
        <dbReference type="EMBL" id="SDW68297.1"/>
    </source>
</evidence>
<keyword evidence="3 6" id="KW-0862">Zinc</keyword>
<dbReference type="GO" id="GO:0034599">
    <property type="term" value="P:cellular response to oxidative stress"/>
    <property type="evidence" value="ECO:0007669"/>
    <property type="project" value="TreeGrafter"/>
</dbReference>
<proteinExistence type="inferred from homology"/>
<evidence type="ECO:0000256" key="6">
    <source>
        <dbReference type="PIRSR" id="PIRSR601765-1"/>
    </source>
</evidence>
<comment type="function">
    <text evidence="7">Reversible hydration of carbon dioxide.</text>
</comment>
<dbReference type="RefSeq" id="WP_016420554.1">
    <property type="nucleotide sequence ID" value="NZ_CAUVDM010000012.1"/>
</dbReference>
<dbReference type="InterPro" id="IPR036874">
    <property type="entry name" value="Carbonic_anhydrase_sf"/>
</dbReference>
<dbReference type="PANTHER" id="PTHR11002">
    <property type="entry name" value="CARBONIC ANHYDRASE"/>
    <property type="match status" value="1"/>
</dbReference>
<keyword evidence="2 6" id="KW-0479">Metal-binding</keyword>
<dbReference type="SMART" id="SM00947">
    <property type="entry name" value="Pro_CA"/>
    <property type="match status" value="1"/>
</dbReference>
<dbReference type="Pfam" id="PF00484">
    <property type="entry name" value="Pro_CA"/>
    <property type="match status" value="1"/>
</dbReference>
<dbReference type="GO" id="GO:0015976">
    <property type="term" value="P:carbon utilization"/>
    <property type="evidence" value="ECO:0007669"/>
    <property type="project" value="InterPro"/>
</dbReference>
<gene>
    <name evidence="8" type="ORF">SAMN05444420_103199</name>
</gene>
<reference evidence="8 9" key="1">
    <citation type="submission" date="2016-10" db="EMBL/GenBank/DDBJ databases">
        <authorList>
            <person name="Varghese N."/>
            <person name="Submissions S."/>
        </authorList>
    </citation>
    <scope>NUCLEOTIDE SEQUENCE [LARGE SCALE GENOMIC DNA]</scope>
    <source>
        <strain evidence="8 9">DSM 11449</strain>
    </source>
</reference>
<dbReference type="Proteomes" id="UP000182771">
    <property type="component" value="Unassembled WGS sequence"/>
</dbReference>
<evidence type="ECO:0000256" key="3">
    <source>
        <dbReference type="ARBA" id="ARBA00022833"/>
    </source>
</evidence>
<feature type="binding site" evidence="6">
    <location>
        <position position="101"/>
    </location>
    <ligand>
        <name>Zn(2+)</name>
        <dbReference type="ChEBI" id="CHEBI:29105"/>
    </ligand>
</feature>
<dbReference type="PANTHER" id="PTHR11002:SF51">
    <property type="entry name" value="CARBONIC ANHYDRASE"/>
    <property type="match status" value="1"/>
</dbReference>
<evidence type="ECO:0000256" key="5">
    <source>
        <dbReference type="ARBA" id="ARBA00048348"/>
    </source>
</evidence>
<organism evidence="8 9">
    <name type="scientific">Capnocytophaga granulosa</name>
    <dbReference type="NCBI Taxonomy" id="45242"/>
    <lineage>
        <taxon>Bacteria</taxon>
        <taxon>Pseudomonadati</taxon>
        <taxon>Bacteroidota</taxon>
        <taxon>Flavobacteriia</taxon>
        <taxon>Flavobacteriales</taxon>
        <taxon>Flavobacteriaceae</taxon>
        <taxon>Capnocytophaga</taxon>
    </lineage>
</organism>
<dbReference type="AlphaFoldDB" id="A0A1H2VJ13"/>
<sequence>MDSYKTIFENNRQWVEKKTGEDKDFFKKLVKEQNPDFLYIGCSDSRVTAEELMGLGPGDVFVHRNIANVVNTLDMSSTAVIQYAVEHLQVKHIIVCGHYDCGGVKAAMQAKDLGLLNPWLRTIRDVYRLHQDELDSITSPKERYDRLVELNVEEQCINVAKMACVQEGYLYHQYPIVHGWVFDIRSGRLIDLEIDFVELMKRIQRVYDLTGEDWNYK</sequence>
<dbReference type="EMBL" id="FNND01000003">
    <property type="protein sequence ID" value="SDW68297.1"/>
    <property type="molecule type" value="Genomic_DNA"/>
</dbReference>
<dbReference type="PROSITE" id="PS00704">
    <property type="entry name" value="PROK_CO2_ANHYDRASE_1"/>
    <property type="match status" value="1"/>
</dbReference>
<dbReference type="GO" id="GO:0004089">
    <property type="term" value="F:carbonate dehydratase activity"/>
    <property type="evidence" value="ECO:0007669"/>
    <property type="project" value="UniProtKB-UniRule"/>
</dbReference>
<dbReference type="GO" id="GO:0008270">
    <property type="term" value="F:zinc ion binding"/>
    <property type="evidence" value="ECO:0007669"/>
    <property type="project" value="UniProtKB-UniRule"/>
</dbReference>
<comment type="cofactor">
    <cofactor evidence="6">
        <name>Zn(2+)</name>
        <dbReference type="ChEBI" id="CHEBI:29105"/>
    </cofactor>
    <text evidence="6">Binds 1 zinc ion per subunit.</text>
</comment>
<dbReference type="Gene3D" id="3.40.1050.10">
    <property type="entry name" value="Carbonic anhydrase"/>
    <property type="match status" value="1"/>
</dbReference>
<dbReference type="InterPro" id="IPR001765">
    <property type="entry name" value="Carbonic_anhydrase"/>
</dbReference>
<keyword evidence="4 7" id="KW-0456">Lyase</keyword>
<dbReference type="OrthoDB" id="9797527at2"/>
<comment type="catalytic activity">
    <reaction evidence="5 7">
        <text>hydrogencarbonate + H(+) = CO2 + H2O</text>
        <dbReference type="Rhea" id="RHEA:10748"/>
        <dbReference type="ChEBI" id="CHEBI:15377"/>
        <dbReference type="ChEBI" id="CHEBI:15378"/>
        <dbReference type="ChEBI" id="CHEBI:16526"/>
        <dbReference type="ChEBI" id="CHEBI:17544"/>
        <dbReference type="EC" id="4.2.1.1"/>
    </reaction>
</comment>
<dbReference type="GO" id="GO:0005737">
    <property type="term" value="C:cytoplasm"/>
    <property type="evidence" value="ECO:0007669"/>
    <property type="project" value="TreeGrafter"/>
</dbReference>
<dbReference type="CDD" id="cd00883">
    <property type="entry name" value="beta_CA_cladeA"/>
    <property type="match status" value="1"/>
</dbReference>
<feature type="binding site" evidence="6">
    <location>
        <position position="44"/>
    </location>
    <ligand>
        <name>Zn(2+)</name>
        <dbReference type="ChEBI" id="CHEBI:29105"/>
    </ligand>
</feature>
<protein>
    <recommendedName>
        <fullName evidence="7">Carbonic anhydrase</fullName>
        <ecNumber evidence="7">4.2.1.1</ecNumber>
    </recommendedName>
    <alternativeName>
        <fullName evidence="7">Carbonate dehydratase</fullName>
    </alternativeName>
</protein>
<feature type="binding site" evidence="6">
    <location>
        <position position="42"/>
    </location>
    <ligand>
        <name>Zn(2+)</name>
        <dbReference type="ChEBI" id="CHEBI:29105"/>
    </ligand>
</feature>
<comment type="caution">
    <text evidence="8">The sequence shown here is derived from an EMBL/GenBank/DDBJ whole genome shotgun (WGS) entry which is preliminary data.</text>
</comment>
<dbReference type="GO" id="GO:0071244">
    <property type="term" value="P:cellular response to carbon dioxide"/>
    <property type="evidence" value="ECO:0007669"/>
    <property type="project" value="TreeGrafter"/>
</dbReference>
<dbReference type="SUPFAM" id="SSF53056">
    <property type="entry name" value="beta-carbonic anhydrase, cab"/>
    <property type="match status" value="1"/>
</dbReference>
<dbReference type="EC" id="4.2.1.1" evidence="7"/>